<keyword evidence="1" id="KW-0472">Membrane</keyword>
<sequence>MCRNSSVACSSPVIDAYCLTEGLKARSSCLAAGPSGWQIALDAPLNPDLPSALSVSYIPAQELIKVAQSPEVSQTPGAEPSFQLLVCKIIIESKPVKTSPAVKLCATVAMTSPRIMGQALICVYLLTILMTSLMQCTLGCFPLNDVFKVSCLWTQPLTLDSRHILDVCQHESDRERGSRMTVMTERAGVKDEDAILYDCLASYDGHRYLVKKHNSAGSLGYQCVRFSPLTQRVVRQEWSRLQQDREMVDCLKHLYTLDANILVASGDFHPVPCPVSGGFQALLHRSDNISGDQRCVESISSYKPRVQFQCDKAGSSNVHVDLGPDCTPAPVLAPSALQAQGPKFFTCMDSWQEKGGDSGPFTSVLLRSLDSNVTFWCLHLQRKLNSAHSKVTFDNEVLYQAFLTFDGRCLPHIKGERDVPEPTSMFGKLAMFVSSDNLKCRDKAYKQSCEFTPTKCLESTDCPQSCGRCKRSHGDSTCSLPETLKGTWEDFSLNSDHNLVINAQTITTSDSGDFRCRSHVEGNRNAIYALEQTGVHSSCVPYESCARLELVTPGVLTYQMFSAQRKQKSGEVLSCQESLDAIKGKNFNPGRSEKTVTLMKRDKLQGTSCDIMSTMKYPILNKDPDSFCMLVLHECSEPCQAFNVSLDADSCENRTAQEAGILTQHSCLAHVQLRDNTRALITRSLDTDQYMCFVFLSASLFVVHPEECNQESINNVLMLPDPAQIYDTFTMLKRTDITREKNDAARPVLFDTTVLLITSSLLAHLML</sequence>
<gene>
    <name evidence="2" type="ORF">PoB_003883000</name>
</gene>
<feature type="transmembrane region" description="Helical" evidence="1">
    <location>
        <begin position="115"/>
        <end position="134"/>
    </location>
</feature>
<keyword evidence="3" id="KW-1185">Reference proteome</keyword>
<evidence type="ECO:0000313" key="2">
    <source>
        <dbReference type="EMBL" id="GFO12325.1"/>
    </source>
</evidence>
<protein>
    <submittedName>
        <fullName evidence="2">Uncharacterized protein</fullName>
    </submittedName>
</protein>
<dbReference type="EMBL" id="BLXT01004413">
    <property type="protein sequence ID" value="GFO12325.1"/>
    <property type="molecule type" value="Genomic_DNA"/>
</dbReference>
<dbReference type="Proteomes" id="UP000735302">
    <property type="component" value="Unassembled WGS sequence"/>
</dbReference>
<evidence type="ECO:0000313" key="3">
    <source>
        <dbReference type="Proteomes" id="UP000735302"/>
    </source>
</evidence>
<accession>A0AAV4AVE3</accession>
<comment type="caution">
    <text evidence="2">The sequence shown here is derived from an EMBL/GenBank/DDBJ whole genome shotgun (WGS) entry which is preliminary data.</text>
</comment>
<organism evidence="2 3">
    <name type="scientific">Plakobranchus ocellatus</name>
    <dbReference type="NCBI Taxonomy" id="259542"/>
    <lineage>
        <taxon>Eukaryota</taxon>
        <taxon>Metazoa</taxon>
        <taxon>Spiralia</taxon>
        <taxon>Lophotrochozoa</taxon>
        <taxon>Mollusca</taxon>
        <taxon>Gastropoda</taxon>
        <taxon>Heterobranchia</taxon>
        <taxon>Euthyneura</taxon>
        <taxon>Panpulmonata</taxon>
        <taxon>Sacoglossa</taxon>
        <taxon>Placobranchoidea</taxon>
        <taxon>Plakobranchidae</taxon>
        <taxon>Plakobranchus</taxon>
    </lineage>
</organism>
<proteinExistence type="predicted"/>
<keyword evidence="1" id="KW-0812">Transmembrane</keyword>
<name>A0AAV4AVE3_9GAST</name>
<dbReference type="AlphaFoldDB" id="A0AAV4AVE3"/>
<evidence type="ECO:0000256" key="1">
    <source>
        <dbReference type="SAM" id="Phobius"/>
    </source>
</evidence>
<reference evidence="2 3" key="1">
    <citation type="journal article" date="2021" name="Elife">
        <title>Chloroplast acquisition without the gene transfer in kleptoplastic sea slugs, Plakobranchus ocellatus.</title>
        <authorList>
            <person name="Maeda T."/>
            <person name="Takahashi S."/>
            <person name="Yoshida T."/>
            <person name="Shimamura S."/>
            <person name="Takaki Y."/>
            <person name="Nagai Y."/>
            <person name="Toyoda A."/>
            <person name="Suzuki Y."/>
            <person name="Arimoto A."/>
            <person name="Ishii H."/>
            <person name="Satoh N."/>
            <person name="Nishiyama T."/>
            <person name="Hasebe M."/>
            <person name="Maruyama T."/>
            <person name="Minagawa J."/>
            <person name="Obokata J."/>
            <person name="Shigenobu S."/>
        </authorList>
    </citation>
    <scope>NUCLEOTIDE SEQUENCE [LARGE SCALE GENOMIC DNA]</scope>
</reference>
<keyword evidence="1" id="KW-1133">Transmembrane helix</keyword>